<dbReference type="InterPro" id="IPR036390">
    <property type="entry name" value="WH_DNA-bd_sf"/>
</dbReference>
<dbReference type="InterPro" id="IPR043129">
    <property type="entry name" value="ATPase_NBD"/>
</dbReference>
<organism evidence="5">
    <name type="scientific">Acididesulfobacillus acetoxydans</name>
    <dbReference type="NCBI Taxonomy" id="1561005"/>
    <lineage>
        <taxon>Bacteria</taxon>
        <taxon>Bacillati</taxon>
        <taxon>Bacillota</taxon>
        <taxon>Clostridia</taxon>
        <taxon>Eubacteriales</taxon>
        <taxon>Peptococcaceae</taxon>
        <taxon>Acididesulfobacillus</taxon>
    </lineage>
</organism>
<evidence type="ECO:0000256" key="3">
    <source>
        <dbReference type="ARBA" id="ARBA00022629"/>
    </source>
</evidence>
<dbReference type="KEGG" id="aacx:DEACI_2066"/>
<protein>
    <submittedName>
        <fullName evidence="5">MarR family</fullName>
    </submittedName>
    <submittedName>
        <fullName evidence="6">Xylose repressor</fullName>
    </submittedName>
</protein>
<dbReference type="SUPFAM" id="SSF46785">
    <property type="entry name" value="Winged helix' DNA-binding domain"/>
    <property type="match status" value="1"/>
</dbReference>
<evidence type="ECO:0000259" key="4">
    <source>
        <dbReference type="SMART" id="SM00419"/>
    </source>
</evidence>
<dbReference type="Proteomes" id="UP000836597">
    <property type="component" value="Chromosome"/>
</dbReference>
<keyword evidence="7" id="KW-1185">Reference proteome</keyword>
<dbReference type="EMBL" id="LR746496">
    <property type="protein sequence ID" value="CAA7601400.1"/>
    <property type="molecule type" value="Genomic_DNA"/>
</dbReference>
<comment type="function">
    <text evidence="1">Transcriptional repressor of xylose-utilizing enzymes.</text>
</comment>
<keyword evidence="3" id="KW-0859">Xylose metabolism</keyword>
<dbReference type="EMBL" id="CDGJ01000096">
    <property type="protein sequence ID" value="CEJ08831.1"/>
    <property type="molecule type" value="Genomic_DNA"/>
</dbReference>
<dbReference type="Proteomes" id="UP001071230">
    <property type="component" value="Unassembled WGS sequence"/>
</dbReference>
<dbReference type="Gene3D" id="1.10.10.10">
    <property type="entry name" value="Winged helix-like DNA-binding domain superfamily/Winged helix DNA-binding domain"/>
    <property type="match status" value="1"/>
</dbReference>
<evidence type="ECO:0000256" key="2">
    <source>
        <dbReference type="ARBA" id="ARBA00006479"/>
    </source>
</evidence>
<dbReference type="Gene3D" id="3.30.420.40">
    <property type="match status" value="2"/>
</dbReference>
<dbReference type="InterPro" id="IPR012318">
    <property type="entry name" value="HTH_CRP"/>
</dbReference>
<dbReference type="Pfam" id="PF00480">
    <property type="entry name" value="ROK"/>
    <property type="match status" value="1"/>
</dbReference>
<dbReference type="PANTHER" id="PTHR18964:SF149">
    <property type="entry name" value="BIFUNCTIONAL UDP-N-ACETYLGLUCOSAMINE 2-EPIMERASE_N-ACETYLMANNOSAMINE KINASE"/>
    <property type="match status" value="1"/>
</dbReference>
<evidence type="ECO:0000313" key="5">
    <source>
        <dbReference type="EMBL" id="CAA7601400.1"/>
    </source>
</evidence>
<dbReference type="InterPro" id="IPR000600">
    <property type="entry name" value="ROK"/>
</dbReference>
<accession>A0A8S0X567</accession>
<dbReference type="GO" id="GO:0042732">
    <property type="term" value="P:D-xylose metabolic process"/>
    <property type="evidence" value="ECO:0007669"/>
    <property type="project" value="UniProtKB-KW"/>
</dbReference>
<evidence type="ECO:0000313" key="6">
    <source>
        <dbReference type="EMBL" id="CEJ08831.1"/>
    </source>
</evidence>
<dbReference type="GO" id="GO:0003677">
    <property type="term" value="F:DNA binding"/>
    <property type="evidence" value="ECO:0007669"/>
    <property type="project" value="InterPro"/>
</dbReference>
<dbReference type="CDD" id="cd24076">
    <property type="entry name" value="ASKHA_ATPase_ROK_BsXylR-like"/>
    <property type="match status" value="1"/>
</dbReference>
<feature type="domain" description="HTH crp-type" evidence="4">
    <location>
        <begin position="23"/>
        <end position="79"/>
    </location>
</feature>
<dbReference type="InterPro" id="IPR049874">
    <property type="entry name" value="ROK_cs"/>
</dbReference>
<dbReference type="RefSeq" id="WP_240984933.1">
    <property type="nucleotide sequence ID" value="NZ_CDGJ01000096.1"/>
</dbReference>
<dbReference type="InterPro" id="IPR036388">
    <property type="entry name" value="WH-like_DNA-bd_sf"/>
</dbReference>
<sequence>MALGTPVGSFQWMKLQNKSNILNTIRLQGPVSRAEIASLTGLTPPTVTNIVAELLEAGLVIESELGESTGGRKPIMLRLNAEGFYVLGVYAGVSKVKAVSAGLDGTIRQRAVLPLPKEPSAENFLSLVKETLRQVIEKTEAKREKYLGIGVGMHGLVDTERGLSIFAPNLKLRNIPLKAELEAEFNLTVEVENDVRALALGESWFGQGQGLANFICINVATGLGAGIVLDHKLYEGSTFTAGEIGHTTIDIDGPQCTCGNHGCLEAMAAGPAIAERARKRIQQGDSSLLKAWTDGHLEGVTAKMVHEAAKEGDELAIGVLADTGRYLGIGIANLLNTLNPSRIILTGGVAQAGDFVLQPLKETVARRALETPARAVSIVTSEMGEDADAVGAFTLVLRRIFTPMGVNEL</sequence>
<name>A0A8S0X567_9FIRM</name>
<evidence type="ECO:0000256" key="1">
    <source>
        <dbReference type="ARBA" id="ARBA00002486"/>
    </source>
</evidence>
<keyword evidence="3" id="KW-0119">Carbohydrate metabolism</keyword>
<dbReference type="PROSITE" id="PS01125">
    <property type="entry name" value="ROK"/>
    <property type="match status" value="1"/>
</dbReference>
<dbReference type="Pfam" id="PF13412">
    <property type="entry name" value="HTH_24"/>
    <property type="match status" value="1"/>
</dbReference>
<proteinExistence type="inferred from homology"/>
<reference evidence="5" key="2">
    <citation type="submission" date="2020-01" db="EMBL/GenBank/DDBJ databases">
        <authorList>
            <person name="Hornung B."/>
        </authorList>
    </citation>
    <scope>NUCLEOTIDE SEQUENCE</scope>
    <source>
        <strain evidence="5">PacBioINE</strain>
    </source>
</reference>
<dbReference type="SMART" id="SM00419">
    <property type="entry name" value="HTH_CRP"/>
    <property type="match status" value="1"/>
</dbReference>
<dbReference type="SUPFAM" id="SSF53067">
    <property type="entry name" value="Actin-like ATPase domain"/>
    <property type="match status" value="1"/>
</dbReference>
<dbReference type="GO" id="GO:0006355">
    <property type="term" value="P:regulation of DNA-templated transcription"/>
    <property type="evidence" value="ECO:0007669"/>
    <property type="project" value="InterPro"/>
</dbReference>
<comment type="similarity">
    <text evidence="2">Belongs to the ROK (NagC/XylR) family.</text>
</comment>
<reference evidence="6" key="1">
    <citation type="submission" date="2014-11" db="EMBL/GenBank/DDBJ databases">
        <authorList>
            <person name="Hornung B.V."/>
        </authorList>
    </citation>
    <scope>NUCLEOTIDE SEQUENCE</scope>
    <source>
        <strain evidence="6">INE</strain>
    </source>
</reference>
<evidence type="ECO:0000313" key="7">
    <source>
        <dbReference type="Proteomes" id="UP001071230"/>
    </source>
</evidence>
<gene>
    <name evidence="5" type="ORF">DEACI_2066</name>
    <name evidence="6" type="ORF">DEACI_3312</name>
</gene>
<dbReference type="AlphaFoldDB" id="A0A8S0X567"/>
<dbReference type="PANTHER" id="PTHR18964">
    <property type="entry name" value="ROK (REPRESSOR, ORF, KINASE) FAMILY"/>
    <property type="match status" value="1"/>
</dbReference>